<name>A0AAE4Z0H2_9HYPH</name>
<proteinExistence type="predicted"/>
<dbReference type="AlphaFoldDB" id="A0AAE4Z0H2"/>
<dbReference type="EMBL" id="WUFC01000063">
    <property type="protein sequence ID" value="NEI53138.1"/>
    <property type="molecule type" value="Genomic_DNA"/>
</dbReference>
<feature type="signal peptide" evidence="1">
    <location>
        <begin position="1"/>
        <end position="19"/>
    </location>
</feature>
<gene>
    <name evidence="2" type="ORF">GR217_36720</name>
</gene>
<dbReference type="Proteomes" id="UP000661163">
    <property type="component" value="Unassembled WGS sequence"/>
</dbReference>
<comment type="caution">
    <text evidence="2">The sequence shown here is derived from an EMBL/GenBank/DDBJ whole genome shotgun (WGS) entry which is preliminary data.</text>
</comment>
<reference evidence="2 3" key="1">
    <citation type="submission" date="2019-12" db="EMBL/GenBank/DDBJ databases">
        <title>Rhizobium genotypes associated with high levels of biological nitrogen fixation by grain legumes in a temperate-maritime cropping system.</title>
        <authorList>
            <person name="Maluk M."/>
            <person name="Francesc Ferrando Molina F."/>
            <person name="Lopez Del Egido L."/>
            <person name="Lafos M."/>
            <person name="Langarica-Fuentes A."/>
            <person name="Gebre Yohannes G."/>
            <person name="Young M.W."/>
            <person name="Martin P."/>
            <person name="Gantlett R."/>
            <person name="Kenicer G."/>
            <person name="Hawes C."/>
            <person name="Begg G.S."/>
            <person name="Quilliam R.S."/>
            <person name="Squire G.R."/>
            <person name="Poole P.S."/>
            <person name="Young P.W."/>
            <person name="Iannetta P.M."/>
            <person name="James E.K."/>
        </authorList>
    </citation>
    <scope>NUCLEOTIDE SEQUENCE [LARGE SCALE GENOMIC DNA]</scope>
    <source>
        <strain evidence="2 3">JHI985</strain>
    </source>
</reference>
<keyword evidence="1" id="KW-0732">Signal</keyword>
<evidence type="ECO:0000256" key="1">
    <source>
        <dbReference type="SAM" id="SignalP"/>
    </source>
</evidence>
<evidence type="ECO:0000313" key="3">
    <source>
        <dbReference type="Proteomes" id="UP000661163"/>
    </source>
</evidence>
<protein>
    <recommendedName>
        <fullName evidence="4">DUF1795 domain-containing protein</fullName>
    </recommendedName>
</protein>
<dbReference type="RefSeq" id="WP_130663922.1">
    <property type="nucleotide sequence ID" value="NZ_SILB01000008.1"/>
</dbReference>
<accession>A0AAE4Z0H2</accession>
<evidence type="ECO:0000313" key="2">
    <source>
        <dbReference type="EMBL" id="NEI53138.1"/>
    </source>
</evidence>
<organism evidence="2 3">
    <name type="scientific">Rhizobium ruizarguesonis</name>
    <dbReference type="NCBI Taxonomy" id="2081791"/>
    <lineage>
        <taxon>Bacteria</taxon>
        <taxon>Pseudomonadati</taxon>
        <taxon>Pseudomonadota</taxon>
        <taxon>Alphaproteobacteria</taxon>
        <taxon>Hyphomicrobiales</taxon>
        <taxon>Rhizobiaceae</taxon>
        <taxon>Rhizobium/Agrobacterium group</taxon>
        <taxon>Rhizobium</taxon>
    </lineage>
</organism>
<feature type="chain" id="PRO_5041944937" description="DUF1795 domain-containing protein" evidence="1">
    <location>
        <begin position="20"/>
        <end position="166"/>
    </location>
</feature>
<evidence type="ECO:0008006" key="4">
    <source>
        <dbReference type="Google" id="ProtNLM"/>
    </source>
</evidence>
<sequence length="166" mass="18215">MRWISTCVFLTMMGGAAFADDFQSSYIKFSLPSGWTCNIEHTEFVCDPPHLADQPRSAIMILAAKIAGPDDTLTAYVEHLNAVAKAKGPGAMIQAPKYSLINGVNWVDCTIEGSEVKNYKTRYLAVAKNGIAILYTFSAHKDYFDKLAGSAVLAVNTLQTLDDWKK</sequence>